<dbReference type="InterPro" id="IPR011010">
    <property type="entry name" value="DNA_brk_join_enz"/>
</dbReference>
<evidence type="ECO:0000259" key="3">
    <source>
        <dbReference type="PROSITE" id="PS51898"/>
    </source>
</evidence>
<feature type="domain" description="Tyr recombinase" evidence="3">
    <location>
        <begin position="184"/>
        <end position="375"/>
    </location>
</feature>
<dbReference type="InterPro" id="IPR013762">
    <property type="entry name" value="Integrase-like_cat_sf"/>
</dbReference>
<dbReference type="GO" id="GO:0006310">
    <property type="term" value="P:DNA recombination"/>
    <property type="evidence" value="ECO:0007669"/>
    <property type="project" value="UniProtKB-KW"/>
</dbReference>
<organism evidence="4 5">
    <name type="scientific">Neisseria cinerea</name>
    <dbReference type="NCBI Taxonomy" id="483"/>
    <lineage>
        <taxon>Bacteria</taxon>
        <taxon>Pseudomonadati</taxon>
        <taxon>Pseudomonadota</taxon>
        <taxon>Betaproteobacteria</taxon>
        <taxon>Neisseriales</taxon>
        <taxon>Neisseriaceae</taxon>
        <taxon>Neisseria</taxon>
    </lineage>
</organism>
<name>A0A7T3BKS4_NEICI</name>
<dbReference type="AlphaFoldDB" id="A0A7T3BKS4"/>
<dbReference type="EMBL" id="CP065726">
    <property type="protein sequence ID" value="QPT37496.1"/>
    <property type="molecule type" value="Genomic_DNA"/>
</dbReference>
<dbReference type="GeneID" id="84020873"/>
<dbReference type="PROSITE" id="PS51898">
    <property type="entry name" value="TYR_RECOMBINASE"/>
    <property type="match status" value="1"/>
</dbReference>
<keyword evidence="2" id="KW-0233">DNA recombination</keyword>
<dbReference type="InterPro" id="IPR002104">
    <property type="entry name" value="Integrase_catalytic"/>
</dbReference>
<dbReference type="InterPro" id="IPR050090">
    <property type="entry name" value="Tyrosine_recombinase_XerCD"/>
</dbReference>
<keyword evidence="5" id="KW-1185">Reference proteome</keyword>
<keyword evidence="1" id="KW-0229">DNA integration</keyword>
<dbReference type="PANTHER" id="PTHR30349:SF64">
    <property type="entry name" value="PROPHAGE INTEGRASE INTD-RELATED"/>
    <property type="match status" value="1"/>
</dbReference>
<gene>
    <name evidence="4" type="ORF">I6G28_06045</name>
</gene>
<dbReference type="RefSeq" id="WP_111726672.1">
    <property type="nucleotide sequence ID" value="NZ_CP065726.1"/>
</dbReference>
<dbReference type="PANTHER" id="PTHR30349">
    <property type="entry name" value="PHAGE INTEGRASE-RELATED"/>
    <property type="match status" value="1"/>
</dbReference>
<reference evidence="4 5" key="1">
    <citation type="submission" date="2020-12" db="EMBL/GenBank/DDBJ databases">
        <title>FDA dAtabase for Regulatory Grade micrObial Sequences (FDA-ARGOS): Supporting development and validation of Infectious Disease Dx tests.</title>
        <authorList>
            <person name="Sproer C."/>
            <person name="Gronow S."/>
            <person name="Severitt S."/>
            <person name="Schroder I."/>
            <person name="Tallon L."/>
            <person name="Sadzewicz L."/>
            <person name="Zhao X."/>
            <person name="Boylan J."/>
            <person name="Ott S."/>
            <person name="Bowen H."/>
            <person name="Vavikolanu K."/>
            <person name="Mehta A."/>
            <person name="Aluvathingal J."/>
            <person name="Nadendla S."/>
            <person name="Lowell S."/>
            <person name="Myers T."/>
            <person name="Yan Y."/>
            <person name="Sichtig H."/>
        </authorList>
    </citation>
    <scope>NUCLEOTIDE SEQUENCE [LARGE SCALE GENOMIC DNA]</scope>
    <source>
        <strain evidence="4 5">FDAARGOS_871</strain>
    </source>
</reference>
<dbReference type="GO" id="GO:0003677">
    <property type="term" value="F:DNA binding"/>
    <property type="evidence" value="ECO:0007669"/>
    <property type="project" value="InterPro"/>
</dbReference>
<evidence type="ECO:0000256" key="1">
    <source>
        <dbReference type="ARBA" id="ARBA00022908"/>
    </source>
</evidence>
<evidence type="ECO:0000313" key="5">
    <source>
        <dbReference type="Proteomes" id="UP000594865"/>
    </source>
</evidence>
<dbReference type="GO" id="GO:0015074">
    <property type="term" value="P:DNA integration"/>
    <property type="evidence" value="ECO:0007669"/>
    <property type="project" value="UniProtKB-KW"/>
</dbReference>
<sequence>MATITKRTNPSGDVVYRAQVRVKREGYPPYSESRTFSKKSLATEWAKRREFEIESNPDLLFNDGKRELCPTLREAAKRYVDEVRTSYSETKLGVINFILNFDIADKRLDRLTRADYSAFAFARQKGCPELGIKPVVASTINGDLQYMRSIIKHAHFVWGLDVSWAEIDVAMEGLRRARVIGKARRRDRLPNNDELLRLTVYFLRVWRRVVVNPKRLPMHLIMWFAIYSCRRLDEIARLRWSDFDEANRLWLVRDLKNPRGSKGNDKAFMVSDEAMAVINLMRSPEVVRQMNVHDSDLFLGGYKGRSVGALWQRACRELKIEDLRFHDLRHEGATRLAEKGLSIPVMQQFTLHGDWESMRRYTNLRARPPVLEMMDALQKADGIVRAEQPDRSFFA</sequence>
<evidence type="ECO:0000313" key="4">
    <source>
        <dbReference type="EMBL" id="QPT37496.1"/>
    </source>
</evidence>
<proteinExistence type="predicted"/>
<protein>
    <submittedName>
        <fullName evidence="4">Tyrosine-type recombinase/integrase</fullName>
    </submittedName>
</protein>
<evidence type="ECO:0000256" key="2">
    <source>
        <dbReference type="ARBA" id="ARBA00023172"/>
    </source>
</evidence>
<dbReference type="SUPFAM" id="SSF56349">
    <property type="entry name" value="DNA breaking-rejoining enzymes"/>
    <property type="match status" value="1"/>
</dbReference>
<dbReference type="Gene3D" id="1.10.443.10">
    <property type="entry name" value="Intergrase catalytic core"/>
    <property type="match status" value="1"/>
</dbReference>
<accession>A0A7T3BKS4</accession>
<dbReference type="Pfam" id="PF00589">
    <property type="entry name" value="Phage_integrase"/>
    <property type="match status" value="1"/>
</dbReference>
<dbReference type="Proteomes" id="UP000594865">
    <property type="component" value="Chromosome"/>
</dbReference>